<protein>
    <submittedName>
        <fullName evidence="1">DNA-directed RNA polymerase</fullName>
    </submittedName>
</protein>
<keyword evidence="1" id="KW-0804">Transcription</keyword>
<name>A0ACC6UYX4_9CREN</name>
<proteinExistence type="predicted"/>
<organism evidence="1 2">
    <name type="scientific">Thermoproteus sp. AZ2</name>
    <dbReference type="NCBI Taxonomy" id="1609232"/>
    <lineage>
        <taxon>Archaea</taxon>
        <taxon>Thermoproteota</taxon>
        <taxon>Thermoprotei</taxon>
        <taxon>Thermoproteales</taxon>
        <taxon>Thermoproteaceae</taxon>
        <taxon>Thermoproteus</taxon>
    </lineage>
</organism>
<gene>
    <name evidence="1" type="ORF">TU35_002015</name>
</gene>
<comment type="caution">
    <text evidence="1">The sequence shown here is derived from an EMBL/GenBank/DDBJ whole genome shotgun (WGS) entry which is preliminary data.</text>
</comment>
<sequence>MRFCPRDGTLMIPVRKDGRTVLRCPKCGYEVKLTEKDKRAYSVKTEISDDKRRGVMTAAEQSAELDQEELEELRKQLLENLQESEEEGED</sequence>
<accession>A0ACC6UYX4</accession>
<dbReference type="Proteomes" id="UP000033636">
    <property type="component" value="Unassembled WGS sequence"/>
</dbReference>
<evidence type="ECO:0000313" key="1">
    <source>
        <dbReference type="EMBL" id="MFB6490017.1"/>
    </source>
</evidence>
<dbReference type="EMBL" id="JZWT02000004">
    <property type="protein sequence ID" value="MFB6490017.1"/>
    <property type="molecule type" value="Genomic_DNA"/>
</dbReference>
<reference evidence="1" key="1">
    <citation type="submission" date="2024-07" db="EMBL/GenBank/DDBJ databases">
        <title>Metagenome and Metagenome-Assembled Genomes of Archaea from a hot spring from the geothermal field of Los Azufres, Mexico.</title>
        <authorList>
            <person name="Marin-Paredes R."/>
            <person name="Martinez-Romero E."/>
            <person name="Servin-Garciduenas L.E."/>
        </authorList>
    </citation>
    <scope>NUCLEOTIDE SEQUENCE</scope>
</reference>
<keyword evidence="1" id="KW-0240">DNA-directed RNA polymerase</keyword>
<evidence type="ECO:0000313" key="2">
    <source>
        <dbReference type="Proteomes" id="UP000033636"/>
    </source>
</evidence>